<dbReference type="GO" id="GO:0004888">
    <property type="term" value="F:transmembrane signaling receptor activity"/>
    <property type="evidence" value="ECO:0007669"/>
    <property type="project" value="InterPro"/>
</dbReference>
<feature type="domain" description="HAMP" evidence="7">
    <location>
        <begin position="209"/>
        <end position="255"/>
    </location>
</feature>
<dbReference type="InterPro" id="IPR003660">
    <property type="entry name" value="HAMP_dom"/>
</dbReference>
<dbReference type="Gene3D" id="1.10.287.950">
    <property type="entry name" value="Methyl-accepting chemotaxis protein"/>
    <property type="match status" value="1"/>
</dbReference>
<evidence type="ECO:0000313" key="8">
    <source>
        <dbReference type="EMBL" id="SFK93307.1"/>
    </source>
</evidence>
<dbReference type="PROSITE" id="PS50885">
    <property type="entry name" value="HAMP"/>
    <property type="match status" value="1"/>
</dbReference>
<dbReference type="EMBL" id="FOSZ01000003">
    <property type="protein sequence ID" value="SFK93307.1"/>
    <property type="molecule type" value="Genomic_DNA"/>
</dbReference>
<dbReference type="RefSeq" id="WP_093323157.1">
    <property type="nucleotide sequence ID" value="NZ_FOSZ01000003.1"/>
</dbReference>
<dbReference type="AlphaFoldDB" id="A0A1I4DLQ3"/>
<dbReference type="SUPFAM" id="SSF58104">
    <property type="entry name" value="Methyl-accepting chemotaxis protein (MCP) signaling domain"/>
    <property type="match status" value="1"/>
</dbReference>
<evidence type="ECO:0000256" key="3">
    <source>
        <dbReference type="PROSITE-ProRule" id="PRU00284"/>
    </source>
</evidence>
<dbReference type="PANTHER" id="PTHR43531">
    <property type="entry name" value="PROTEIN ICFG"/>
    <property type="match status" value="1"/>
</dbReference>
<sequence length="522" mass="55292">MNEMNDLDGIRAKGVKALLGINILLAVSAVSVAVFLGKEIVGVGAAAVVFLAIGAWALRGGYETQHRIAATVAGAGQVTLILAAFAGHPWQLDAHMIFFAYIPMTAAMLCPTSIIVAALVAVVHHLGLSFVMPALVFPSADLSENILRSLFHGAVIAVETAALFYGVRRNVSRMADLNAEQDRLSEVMEILEREKALVEAKEEASSMVVEQLRVGLAKVEANNLADDITETFPPEYEALRLSFNASMSSLRETVTDVTFVTDQIGVDASQLAEASANVAISTEKQANALSQVTASVEVIADGMKSAVDKAEEMQRRFDNTRQVTTSGTAVVRQAVDTMDEIEQSSSQIDHVVALIEDIAFQTNLLALNAGVEAARAGEAGAGFAIVASEVRALAHRSAEAAQNINKLISQSNEHVVVGVSLVRQVGDALETILSEVNEVSGSIYEMANISGQQAASIEDIRGSMQTLGAETQGNAARTEEASASTASLDSSVERLVESLRDFVVVSQDPRDASTERANLQVA</sequence>
<evidence type="ECO:0000259" key="6">
    <source>
        <dbReference type="PROSITE" id="PS50111"/>
    </source>
</evidence>
<evidence type="ECO:0000259" key="7">
    <source>
        <dbReference type="PROSITE" id="PS50885"/>
    </source>
</evidence>
<evidence type="ECO:0000256" key="4">
    <source>
        <dbReference type="SAM" id="Coils"/>
    </source>
</evidence>
<name>A0A1I4DLQ3_9RHOB</name>
<feature type="transmembrane region" description="Helical" evidence="5">
    <location>
        <begin position="43"/>
        <end position="62"/>
    </location>
</feature>
<protein>
    <submittedName>
        <fullName evidence="8">Methyl-accepting chemotaxis sensory transducer</fullName>
    </submittedName>
</protein>
<organism evidence="8 9">
    <name type="scientific">Shimia haliotis</name>
    <dbReference type="NCBI Taxonomy" id="1280847"/>
    <lineage>
        <taxon>Bacteria</taxon>
        <taxon>Pseudomonadati</taxon>
        <taxon>Pseudomonadota</taxon>
        <taxon>Alphaproteobacteria</taxon>
        <taxon>Rhodobacterales</taxon>
        <taxon>Roseobacteraceae</taxon>
    </lineage>
</organism>
<proteinExistence type="inferred from homology"/>
<accession>A0A1I4DLQ3</accession>
<keyword evidence="5" id="KW-1133">Transmembrane helix</keyword>
<evidence type="ECO:0000256" key="5">
    <source>
        <dbReference type="SAM" id="Phobius"/>
    </source>
</evidence>
<keyword evidence="1" id="KW-0145">Chemotaxis</keyword>
<dbReference type="GO" id="GO:0006935">
    <property type="term" value="P:chemotaxis"/>
    <property type="evidence" value="ECO:0007669"/>
    <property type="project" value="UniProtKB-KW"/>
</dbReference>
<keyword evidence="5" id="KW-0472">Membrane</keyword>
<evidence type="ECO:0000256" key="1">
    <source>
        <dbReference type="ARBA" id="ARBA00022500"/>
    </source>
</evidence>
<feature type="domain" description="Methyl-accepting transducer" evidence="6">
    <location>
        <begin position="260"/>
        <end position="489"/>
    </location>
</feature>
<dbReference type="InterPro" id="IPR051310">
    <property type="entry name" value="MCP_chemotaxis"/>
</dbReference>
<dbReference type="OrthoDB" id="354287at2"/>
<dbReference type="Proteomes" id="UP000198851">
    <property type="component" value="Unassembled WGS sequence"/>
</dbReference>
<dbReference type="PRINTS" id="PR00260">
    <property type="entry name" value="CHEMTRNSDUCR"/>
</dbReference>
<comment type="similarity">
    <text evidence="2">Belongs to the methyl-accepting chemotaxis (MCP) protein family.</text>
</comment>
<feature type="coiled-coil region" evidence="4">
    <location>
        <begin position="174"/>
        <end position="201"/>
    </location>
</feature>
<keyword evidence="3" id="KW-0807">Transducer</keyword>
<dbReference type="SMART" id="SM00283">
    <property type="entry name" value="MA"/>
    <property type="match status" value="1"/>
</dbReference>
<feature type="transmembrane region" description="Helical" evidence="5">
    <location>
        <begin position="98"/>
        <end position="126"/>
    </location>
</feature>
<dbReference type="PROSITE" id="PS50111">
    <property type="entry name" value="CHEMOTAXIS_TRANSDUC_2"/>
    <property type="match status" value="1"/>
</dbReference>
<dbReference type="PANTHER" id="PTHR43531:SF11">
    <property type="entry name" value="METHYL-ACCEPTING CHEMOTAXIS PROTEIN 3"/>
    <property type="match status" value="1"/>
</dbReference>
<dbReference type="STRING" id="1280847.SAMN04488036_103210"/>
<dbReference type="GO" id="GO:0016020">
    <property type="term" value="C:membrane"/>
    <property type="evidence" value="ECO:0007669"/>
    <property type="project" value="InterPro"/>
</dbReference>
<feature type="transmembrane region" description="Helical" evidence="5">
    <location>
        <begin position="68"/>
        <end position="86"/>
    </location>
</feature>
<evidence type="ECO:0000313" key="9">
    <source>
        <dbReference type="Proteomes" id="UP000198851"/>
    </source>
</evidence>
<keyword evidence="4" id="KW-0175">Coiled coil</keyword>
<feature type="transmembrane region" description="Helical" evidence="5">
    <location>
        <begin position="17"/>
        <end position="36"/>
    </location>
</feature>
<dbReference type="InterPro" id="IPR004090">
    <property type="entry name" value="Chemotax_Me-accpt_rcpt"/>
</dbReference>
<reference evidence="9" key="1">
    <citation type="submission" date="2016-10" db="EMBL/GenBank/DDBJ databases">
        <authorList>
            <person name="Varghese N."/>
            <person name="Submissions S."/>
        </authorList>
    </citation>
    <scope>NUCLEOTIDE SEQUENCE [LARGE SCALE GENOMIC DNA]</scope>
    <source>
        <strain evidence="9">DSM 28453</strain>
    </source>
</reference>
<gene>
    <name evidence="8" type="ORF">SAMN04488036_103210</name>
</gene>
<keyword evidence="9" id="KW-1185">Reference proteome</keyword>
<dbReference type="Pfam" id="PF00015">
    <property type="entry name" value="MCPsignal"/>
    <property type="match status" value="1"/>
</dbReference>
<evidence type="ECO:0000256" key="2">
    <source>
        <dbReference type="ARBA" id="ARBA00029447"/>
    </source>
</evidence>
<dbReference type="InterPro" id="IPR004089">
    <property type="entry name" value="MCPsignal_dom"/>
</dbReference>
<keyword evidence="5" id="KW-0812">Transmembrane</keyword>
<dbReference type="GO" id="GO:0007165">
    <property type="term" value="P:signal transduction"/>
    <property type="evidence" value="ECO:0007669"/>
    <property type="project" value="UniProtKB-KW"/>
</dbReference>